<evidence type="ECO:0000313" key="1">
    <source>
        <dbReference type="EMBL" id="TDP81843.1"/>
    </source>
</evidence>
<proteinExistence type="predicted"/>
<dbReference type="EMBL" id="SNXY01000011">
    <property type="protein sequence ID" value="TDP81843.1"/>
    <property type="molecule type" value="Genomic_DNA"/>
</dbReference>
<reference evidence="1 2" key="1">
    <citation type="submission" date="2019-03" db="EMBL/GenBank/DDBJ databases">
        <title>Genomic Encyclopedia of Type Strains, Phase IV (KMG-IV): sequencing the most valuable type-strain genomes for metagenomic binning, comparative biology and taxonomic classification.</title>
        <authorList>
            <person name="Goeker M."/>
        </authorList>
    </citation>
    <scope>NUCLEOTIDE SEQUENCE [LARGE SCALE GENOMIC DNA]</scope>
    <source>
        <strain evidence="1 2">DSM 102969</strain>
    </source>
</reference>
<name>A0A4R6R795_9HYPH</name>
<dbReference type="RefSeq" id="WP_281010218.1">
    <property type="nucleotide sequence ID" value="NZ_BSPM01000002.1"/>
</dbReference>
<accession>A0A4R6R795</accession>
<organism evidence="1 2">
    <name type="scientific">Oharaeibacter diazotrophicus</name>
    <dbReference type="NCBI Taxonomy" id="1920512"/>
    <lineage>
        <taxon>Bacteria</taxon>
        <taxon>Pseudomonadati</taxon>
        <taxon>Pseudomonadota</taxon>
        <taxon>Alphaproteobacteria</taxon>
        <taxon>Hyphomicrobiales</taxon>
        <taxon>Pleomorphomonadaceae</taxon>
        <taxon>Oharaeibacter</taxon>
    </lineage>
</organism>
<gene>
    <name evidence="1" type="ORF">EDD54_4103</name>
</gene>
<dbReference type="AlphaFoldDB" id="A0A4R6R795"/>
<sequence length="41" mass="4686">MTIRSRGPRTPTTEEFSPVSDHARLPWRFFARLTADGRLVG</sequence>
<keyword evidence="2" id="KW-1185">Reference proteome</keyword>
<evidence type="ECO:0000313" key="2">
    <source>
        <dbReference type="Proteomes" id="UP000294547"/>
    </source>
</evidence>
<protein>
    <submittedName>
        <fullName evidence="1">Uncharacterized protein</fullName>
    </submittedName>
</protein>
<comment type="caution">
    <text evidence="1">The sequence shown here is derived from an EMBL/GenBank/DDBJ whole genome shotgun (WGS) entry which is preliminary data.</text>
</comment>
<dbReference type="Proteomes" id="UP000294547">
    <property type="component" value="Unassembled WGS sequence"/>
</dbReference>